<reference evidence="1 2" key="1">
    <citation type="submission" date="2019-07" db="EMBL/GenBank/DDBJ databases">
        <authorList>
            <person name="Jastrzebski P J."/>
            <person name="Paukszto L."/>
            <person name="Jastrzebski P J."/>
        </authorList>
    </citation>
    <scope>NUCLEOTIDE SEQUENCE [LARGE SCALE GENOMIC DNA]</scope>
    <source>
        <strain evidence="1 2">WMS-il1</strain>
    </source>
</reference>
<evidence type="ECO:0000313" key="1">
    <source>
        <dbReference type="EMBL" id="VUZ57111.1"/>
    </source>
</evidence>
<evidence type="ECO:0000313" key="2">
    <source>
        <dbReference type="Proteomes" id="UP000321570"/>
    </source>
</evidence>
<sequence>MNWPPRGRGHRGIISALFTHSLRTPEKSARHGMMDENRGEFDARHLAKHFQVFSEIFNANHLVLRRGHQSL</sequence>
<dbReference type="EMBL" id="CABIJS010000710">
    <property type="protein sequence ID" value="VUZ57111.1"/>
    <property type="molecule type" value="Genomic_DNA"/>
</dbReference>
<dbReference type="Proteomes" id="UP000321570">
    <property type="component" value="Unassembled WGS sequence"/>
</dbReference>
<keyword evidence="2" id="KW-1185">Reference proteome</keyword>
<protein>
    <submittedName>
        <fullName evidence="1">Uncharacterized protein</fullName>
    </submittedName>
</protein>
<proteinExistence type="predicted"/>
<accession>A0A564ZC88</accession>
<gene>
    <name evidence="1" type="ORF">WMSIL1_LOCUS14590</name>
</gene>
<dbReference type="AlphaFoldDB" id="A0A564ZC88"/>
<organism evidence="1 2">
    <name type="scientific">Hymenolepis diminuta</name>
    <name type="common">Rat tapeworm</name>
    <dbReference type="NCBI Taxonomy" id="6216"/>
    <lineage>
        <taxon>Eukaryota</taxon>
        <taxon>Metazoa</taxon>
        <taxon>Spiralia</taxon>
        <taxon>Lophotrochozoa</taxon>
        <taxon>Platyhelminthes</taxon>
        <taxon>Cestoda</taxon>
        <taxon>Eucestoda</taxon>
        <taxon>Cyclophyllidea</taxon>
        <taxon>Hymenolepididae</taxon>
        <taxon>Hymenolepis</taxon>
    </lineage>
</organism>
<name>A0A564ZC88_HYMDI</name>